<dbReference type="InterPro" id="IPR033932">
    <property type="entry name" value="YtcJ-like"/>
</dbReference>
<evidence type="ECO:0000259" key="1">
    <source>
        <dbReference type="Pfam" id="PF07969"/>
    </source>
</evidence>
<dbReference type="OrthoDB" id="9767366at2"/>
<dbReference type="InterPro" id="IPR013108">
    <property type="entry name" value="Amidohydro_3"/>
</dbReference>
<dbReference type="CDD" id="cd01300">
    <property type="entry name" value="YtcJ_like"/>
    <property type="match status" value="1"/>
</dbReference>
<proteinExistence type="predicted"/>
<dbReference type="EMBL" id="RRCT01000009">
    <property type="protein sequence ID" value="RQW74475.1"/>
    <property type="molecule type" value="Genomic_DNA"/>
</dbReference>
<dbReference type="Pfam" id="PF07969">
    <property type="entry name" value="Amidohydro_3"/>
    <property type="match status" value="1"/>
</dbReference>
<dbReference type="RefSeq" id="WP_124764758.1">
    <property type="nucleotide sequence ID" value="NZ_JAFBDY010000008.1"/>
</dbReference>
<evidence type="ECO:0000313" key="2">
    <source>
        <dbReference type="EMBL" id="RQW74475.1"/>
    </source>
</evidence>
<feature type="domain" description="Amidohydrolase 3" evidence="1">
    <location>
        <begin position="50"/>
        <end position="533"/>
    </location>
</feature>
<name>A0A3N9UE43_9BACI</name>
<gene>
    <name evidence="2" type="ORF">EBB45_11340</name>
</gene>
<dbReference type="Gene3D" id="2.30.40.10">
    <property type="entry name" value="Urease, subunit C, domain 1"/>
    <property type="match status" value="1"/>
</dbReference>
<dbReference type="AlphaFoldDB" id="A0A3N9UE43"/>
<dbReference type="PANTHER" id="PTHR22642:SF2">
    <property type="entry name" value="PROTEIN LONG AFTER FAR-RED 3"/>
    <property type="match status" value="1"/>
</dbReference>
<dbReference type="Gene3D" id="3.20.20.140">
    <property type="entry name" value="Metal-dependent hydrolases"/>
    <property type="match status" value="1"/>
</dbReference>
<dbReference type="SUPFAM" id="SSF51338">
    <property type="entry name" value="Composite domain of metallo-dependent hydrolases"/>
    <property type="match status" value="1"/>
</dbReference>
<dbReference type="GO" id="GO:0016810">
    <property type="term" value="F:hydrolase activity, acting on carbon-nitrogen (but not peptide) bonds"/>
    <property type="evidence" value="ECO:0007669"/>
    <property type="project" value="InterPro"/>
</dbReference>
<reference evidence="2 3" key="1">
    <citation type="journal article" date="2013" name="J. Microbiol.">
        <title>Lysinibacillus chungkukjangi sp. nov., isolated from Chungkukjang, Korean fermented soybean food.</title>
        <authorList>
            <person name="Kim S.J."/>
            <person name="Jang Y.H."/>
            <person name="Hamada M."/>
            <person name="Ahn J.H."/>
            <person name="Weon H.Y."/>
            <person name="Suzuki K."/>
            <person name="Whang K.S."/>
            <person name="Kwon S.W."/>
        </authorList>
    </citation>
    <scope>NUCLEOTIDE SEQUENCE [LARGE SCALE GENOMIC DNA]</scope>
    <source>
        <strain evidence="2 3">MCCC 1A12701</strain>
    </source>
</reference>
<dbReference type="Proteomes" id="UP000274033">
    <property type="component" value="Unassembled WGS sequence"/>
</dbReference>
<evidence type="ECO:0000313" key="3">
    <source>
        <dbReference type="Proteomes" id="UP000274033"/>
    </source>
</evidence>
<dbReference type="InterPro" id="IPR032466">
    <property type="entry name" value="Metal_Hydrolase"/>
</dbReference>
<dbReference type="Gene3D" id="3.10.310.70">
    <property type="match status" value="1"/>
</dbReference>
<protein>
    <submittedName>
        <fullName evidence="2">Amidohydrolase</fullName>
    </submittedName>
</protein>
<dbReference type="SUPFAM" id="SSF51556">
    <property type="entry name" value="Metallo-dependent hydrolases"/>
    <property type="match status" value="1"/>
</dbReference>
<accession>A0A3N9UE43</accession>
<keyword evidence="3" id="KW-1185">Reference proteome</keyword>
<dbReference type="PANTHER" id="PTHR22642">
    <property type="entry name" value="IMIDAZOLONEPROPIONASE"/>
    <property type="match status" value="1"/>
</dbReference>
<organism evidence="2 3">
    <name type="scientific">Lysinibacillus composti</name>
    <dbReference type="NCBI Taxonomy" id="720633"/>
    <lineage>
        <taxon>Bacteria</taxon>
        <taxon>Bacillati</taxon>
        <taxon>Bacillota</taxon>
        <taxon>Bacilli</taxon>
        <taxon>Bacillales</taxon>
        <taxon>Bacillaceae</taxon>
        <taxon>Lysinibacillus</taxon>
    </lineage>
</organism>
<sequence length="546" mass="60753">MKAEIVFINGEVITVDEQNRVVDCVAINENRIIATGSYEEVEHTISNDTKIIDLEGKSLLPGFVDAHVHFTIYGTNLLGVDCTEPHIQSIQDLLVDLQKKCEETPKGQWVRATGFNENKLAEKRYPTKEELDDISKEHPIIIIRTCNHFSFVNSKALEVANINETTKDPNGGIFERHPDGLLTGKLIENAHMQMLEFANYTPEELRRGMGLASKEFLKAGITSVHDAGAYGDGADTFRVMQEAVNAKDIKVRIYAFVCSLTNSHVFVKKMSESGAITGLGNEWFKIGPAKLFTDGSSVGPTIATREGYTHDPNNYGLLYYSQEEYEQILGEAHAKGFQITAHAQGDRAIELLLDCIEKALKKSPRENHRHRIEHAGIASPDLQRRMKELGVVPIPNPAFIHVNGDKYSEYYGDRVNVMYPCRDYIDQDIIAAYGSDAPVIELNPLLGIHAAVNRQSWNGQAIGENQQVSILEAIRGYTLNGAYASFEENIKGSIEAGKLADFVVLNESILECDQDKIKDIQVELTIVDGEILFDANEQKEKVETVG</sequence>
<dbReference type="InterPro" id="IPR011059">
    <property type="entry name" value="Metal-dep_hydrolase_composite"/>
</dbReference>
<comment type="caution">
    <text evidence="2">The sequence shown here is derived from an EMBL/GenBank/DDBJ whole genome shotgun (WGS) entry which is preliminary data.</text>
</comment>
<keyword evidence="2" id="KW-0378">Hydrolase</keyword>